<keyword evidence="2" id="KW-0564">Palmitate</keyword>
<keyword evidence="2 3" id="KW-0449">Lipoprotein</keyword>
<keyword evidence="2" id="KW-1134">Transmembrane beta strand</keyword>
<dbReference type="PROSITE" id="PS51257">
    <property type="entry name" value="PROKAR_LIPOPROTEIN"/>
    <property type="match status" value="1"/>
</dbReference>
<gene>
    <name evidence="3" type="ORF">KL86APRO_11724</name>
</gene>
<reference evidence="3" key="1">
    <citation type="submission" date="2016-04" db="EMBL/GenBank/DDBJ databases">
        <authorList>
            <person name="Evans L.H."/>
            <person name="Alamgir A."/>
            <person name="Owens N."/>
            <person name="Weber N.D."/>
            <person name="Virtaneva K."/>
            <person name="Barbian K."/>
            <person name="Babar A."/>
            <person name="Rosenke K."/>
        </authorList>
    </citation>
    <scope>NUCLEOTIDE SEQUENCE</scope>
    <source>
        <strain evidence="3">86</strain>
    </source>
</reference>
<dbReference type="Gene3D" id="2.20.200.10">
    <property type="entry name" value="Outer membrane efflux proteins (OEP)"/>
    <property type="match status" value="1"/>
</dbReference>
<evidence type="ECO:0000256" key="2">
    <source>
        <dbReference type="RuleBase" id="RU362097"/>
    </source>
</evidence>
<evidence type="ECO:0000313" key="3">
    <source>
        <dbReference type="EMBL" id="SBW03442.1"/>
    </source>
</evidence>
<name>A0A212JVM1_9PROT</name>
<accession>A0A212JVM1</accession>
<dbReference type="NCBIfam" id="TIGR01845">
    <property type="entry name" value="outer_NodT"/>
    <property type="match status" value="1"/>
</dbReference>
<sequence length="468" mass="50818">MTTKLSRPLALGLAALLSGCGWLDSDYARPELTLPGAYTQAPAQPRRVADDWWREFGDADLDRLVDRALARNNDLTASVEAVRRARLQAGLAQGDLYPSVSASAEISRTRTLDSPHAIERKNTVSLGATWDPDPWNALGRTRDAASLEAEAAYADLNEAARALAATTADLYWQLVYYRQRIALSAESIAYARRTWELAQARYAAGAVSSLDVLEAEQSLRSQEASDTEFRQSLVETENALAILFDGPPAQVDAPRRVLPVGEPPAVDPGLPVEVLERRADLRAAEARLQASLATADAMQASYLPSFSLTGSLGSSSVSLTNVLTNPIGSLGAGLALPFLNWRQMERNVAVSESDYRAAVANFRQTLYAALADVENALSARRQLSQRHDLLQRSVETARAVEALYETRYRAGAADLQSWLDAQEKRRTAEASLLANQLDRLTAQVNLYRALGGGATLPQARVDAADDLL</sequence>
<comment type="subcellular location">
    <subcellularLocation>
        <location evidence="2">Cell membrane</location>
        <topology evidence="2">Lipid-anchor</topology>
    </subcellularLocation>
</comment>
<keyword evidence="2" id="KW-0472">Membrane</keyword>
<dbReference type="GO" id="GO:0015562">
    <property type="term" value="F:efflux transmembrane transporter activity"/>
    <property type="evidence" value="ECO:0007669"/>
    <property type="project" value="InterPro"/>
</dbReference>
<proteinExistence type="inferred from homology"/>
<keyword evidence="2" id="KW-0812">Transmembrane</keyword>
<protein>
    <submittedName>
        <fullName evidence="3">Multidrug efflux outer membrane lipoprotein</fullName>
    </submittedName>
</protein>
<dbReference type="SUPFAM" id="SSF56954">
    <property type="entry name" value="Outer membrane efflux proteins (OEP)"/>
    <property type="match status" value="1"/>
</dbReference>
<dbReference type="GO" id="GO:0005886">
    <property type="term" value="C:plasma membrane"/>
    <property type="evidence" value="ECO:0007669"/>
    <property type="project" value="UniProtKB-SubCell"/>
</dbReference>
<dbReference type="InterPro" id="IPR003423">
    <property type="entry name" value="OMP_efflux"/>
</dbReference>
<comment type="similarity">
    <text evidence="1 2">Belongs to the outer membrane factor (OMF) (TC 1.B.17) family.</text>
</comment>
<dbReference type="AlphaFoldDB" id="A0A212JVM1"/>
<dbReference type="Gene3D" id="1.20.1600.10">
    <property type="entry name" value="Outer membrane efflux proteins (OEP)"/>
    <property type="match status" value="1"/>
</dbReference>
<dbReference type="EMBL" id="FLUO01000001">
    <property type="protein sequence ID" value="SBW03442.1"/>
    <property type="molecule type" value="Genomic_DNA"/>
</dbReference>
<dbReference type="PANTHER" id="PTHR30203:SF32">
    <property type="entry name" value="CATION EFFLUX SYSTEM PROTEIN CUSC"/>
    <property type="match status" value="1"/>
</dbReference>
<evidence type="ECO:0000256" key="1">
    <source>
        <dbReference type="ARBA" id="ARBA00007613"/>
    </source>
</evidence>
<dbReference type="Pfam" id="PF02321">
    <property type="entry name" value="OEP"/>
    <property type="match status" value="2"/>
</dbReference>
<organism evidence="3">
    <name type="scientific">uncultured Alphaproteobacteria bacterium</name>
    <dbReference type="NCBI Taxonomy" id="91750"/>
    <lineage>
        <taxon>Bacteria</taxon>
        <taxon>Pseudomonadati</taxon>
        <taxon>Pseudomonadota</taxon>
        <taxon>Alphaproteobacteria</taxon>
        <taxon>environmental samples</taxon>
    </lineage>
</organism>
<dbReference type="PANTHER" id="PTHR30203">
    <property type="entry name" value="OUTER MEMBRANE CATION EFFLUX PROTEIN"/>
    <property type="match status" value="1"/>
</dbReference>
<dbReference type="InterPro" id="IPR010131">
    <property type="entry name" value="MdtP/NodT-like"/>
</dbReference>